<evidence type="ECO:0000313" key="4">
    <source>
        <dbReference type="Proteomes" id="UP000800082"/>
    </source>
</evidence>
<dbReference type="Proteomes" id="UP000800082">
    <property type="component" value="Unassembled WGS sequence"/>
</dbReference>
<dbReference type="GeneID" id="54348070"/>
<dbReference type="EMBL" id="ML979027">
    <property type="protein sequence ID" value="KAF1922405.1"/>
    <property type="molecule type" value="Genomic_DNA"/>
</dbReference>
<sequence length="200" mass="23862">MSHPEHHNIEIPTTSTRHNSTTIDLIQEAIEYLELHKARDNLSYRQVAKMFRVNQTTLSRQHNCYTRSNAEEARQRQLLSPQQEEVLVKYIERCTRDGLPPTRSMLQNFASAVTKWEVSESWITRFLHRHANKLTTKWTTRMDRERFLADSKRKYKLYFNLLHSKMREHSVDERNTYNIDEKGFFVSINSHTKRIVSKAI</sequence>
<dbReference type="InterPro" id="IPR006600">
    <property type="entry name" value="HTH_CenpB_DNA-bd_dom"/>
</dbReference>
<protein>
    <recommendedName>
        <fullName evidence="2">HTH CENPB-type domain-containing protein</fullName>
    </recommendedName>
</protein>
<keyword evidence="1" id="KW-0238">DNA-binding</keyword>
<accession>A0A6A5R2W8</accession>
<reference evidence="3" key="1">
    <citation type="journal article" date="2020" name="Stud. Mycol.">
        <title>101 Dothideomycetes genomes: a test case for predicting lifestyles and emergence of pathogens.</title>
        <authorList>
            <person name="Haridas S."/>
            <person name="Albert R."/>
            <person name="Binder M."/>
            <person name="Bloem J."/>
            <person name="Labutti K."/>
            <person name="Salamov A."/>
            <person name="Andreopoulos B."/>
            <person name="Baker S."/>
            <person name="Barry K."/>
            <person name="Bills G."/>
            <person name="Bluhm B."/>
            <person name="Cannon C."/>
            <person name="Castanera R."/>
            <person name="Culley D."/>
            <person name="Daum C."/>
            <person name="Ezra D."/>
            <person name="Gonzalez J."/>
            <person name="Henrissat B."/>
            <person name="Kuo A."/>
            <person name="Liang C."/>
            <person name="Lipzen A."/>
            <person name="Lutzoni F."/>
            <person name="Magnuson J."/>
            <person name="Mondo S."/>
            <person name="Nolan M."/>
            <person name="Ohm R."/>
            <person name="Pangilinan J."/>
            <person name="Park H.-J."/>
            <person name="Ramirez L."/>
            <person name="Alfaro M."/>
            <person name="Sun H."/>
            <person name="Tritt A."/>
            <person name="Yoshinaga Y."/>
            <person name="Zwiers L.-H."/>
            <person name="Turgeon B."/>
            <person name="Goodwin S."/>
            <person name="Spatafora J."/>
            <person name="Crous P."/>
            <person name="Grigoriev I."/>
        </authorList>
    </citation>
    <scope>NUCLEOTIDE SEQUENCE</scope>
    <source>
        <strain evidence="3">CBS 183.55</strain>
    </source>
</reference>
<organism evidence="3 4">
    <name type="scientific">Didymella exigua CBS 183.55</name>
    <dbReference type="NCBI Taxonomy" id="1150837"/>
    <lineage>
        <taxon>Eukaryota</taxon>
        <taxon>Fungi</taxon>
        <taxon>Dikarya</taxon>
        <taxon>Ascomycota</taxon>
        <taxon>Pezizomycotina</taxon>
        <taxon>Dothideomycetes</taxon>
        <taxon>Pleosporomycetidae</taxon>
        <taxon>Pleosporales</taxon>
        <taxon>Pleosporineae</taxon>
        <taxon>Didymellaceae</taxon>
        <taxon>Didymella</taxon>
    </lineage>
</organism>
<dbReference type="InterPro" id="IPR009057">
    <property type="entry name" value="Homeodomain-like_sf"/>
</dbReference>
<evidence type="ECO:0000259" key="2">
    <source>
        <dbReference type="PROSITE" id="PS51253"/>
    </source>
</evidence>
<dbReference type="GO" id="GO:0003677">
    <property type="term" value="F:DNA binding"/>
    <property type="evidence" value="ECO:0007669"/>
    <property type="project" value="UniProtKB-KW"/>
</dbReference>
<gene>
    <name evidence="3" type="ORF">M421DRAFT_411481</name>
</gene>
<evidence type="ECO:0000256" key="1">
    <source>
        <dbReference type="ARBA" id="ARBA00023125"/>
    </source>
</evidence>
<keyword evidence="4" id="KW-1185">Reference proteome</keyword>
<dbReference type="OrthoDB" id="3942738at2759"/>
<evidence type="ECO:0000313" key="3">
    <source>
        <dbReference type="EMBL" id="KAF1922405.1"/>
    </source>
</evidence>
<dbReference type="SMART" id="SM00674">
    <property type="entry name" value="CENPB"/>
    <property type="match status" value="1"/>
</dbReference>
<name>A0A6A5R2W8_9PLEO</name>
<dbReference type="PROSITE" id="PS51253">
    <property type="entry name" value="HTH_CENPB"/>
    <property type="match status" value="1"/>
</dbReference>
<feature type="domain" description="HTH CENPB-type" evidence="2">
    <location>
        <begin position="71"/>
        <end position="136"/>
    </location>
</feature>
<dbReference type="Pfam" id="PF03221">
    <property type="entry name" value="HTH_Tnp_Tc5"/>
    <property type="match status" value="1"/>
</dbReference>
<dbReference type="RefSeq" id="XP_033442658.1">
    <property type="nucleotide sequence ID" value="XM_033590404.1"/>
</dbReference>
<proteinExistence type="predicted"/>
<dbReference type="SUPFAM" id="SSF46689">
    <property type="entry name" value="Homeodomain-like"/>
    <property type="match status" value="1"/>
</dbReference>
<dbReference type="AlphaFoldDB" id="A0A6A5R2W8"/>